<dbReference type="InParanoid" id="A0A554N855"/>
<evidence type="ECO:0000313" key="2">
    <source>
        <dbReference type="Proteomes" id="UP000319894"/>
    </source>
</evidence>
<accession>A0A554N855</accession>
<reference evidence="1 2" key="1">
    <citation type="submission" date="2018-06" db="EMBL/GenBank/DDBJ databases">
        <title>Natronomonas sp. F16-60 a new haloarchaeon isolated from a solar saltern of Isla Cristina, Huelva, Spain.</title>
        <authorList>
            <person name="Duran-Viseras A."/>
            <person name="Sanchez-Porro C."/>
            <person name="Ventosa A."/>
        </authorList>
    </citation>
    <scope>NUCLEOTIDE SEQUENCE [LARGE SCALE GENOMIC DNA]</scope>
    <source>
        <strain evidence="1 2">F16-60</strain>
    </source>
</reference>
<name>A0A554N855_9EURY</name>
<dbReference type="EMBL" id="QMDX01000007">
    <property type="protein sequence ID" value="TSD13568.1"/>
    <property type="molecule type" value="Genomic_DNA"/>
</dbReference>
<gene>
    <name evidence="1" type="ORF">DP107_12190</name>
</gene>
<evidence type="ECO:0000313" key="1">
    <source>
        <dbReference type="EMBL" id="TSD13568.1"/>
    </source>
</evidence>
<protein>
    <submittedName>
        <fullName evidence="1">Uncharacterized protein</fullName>
    </submittedName>
</protein>
<comment type="caution">
    <text evidence="1">The sequence shown here is derived from an EMBL/GenBank/DDBJ whole genome shotgun (WGS) entry which is preliminary data.</text>
</comment>
<dbReference type="RefSeq" id="WP_144262436.1">
    <property type="nucleotide sequence ID" value="NZ_QMDX01000007.1"/>
</dbReference>
<dbReference type="AlphaFoldDB" id="A0A554N855"/>
<sequence>MEQRGLIRVLVVGLDDQALADDVELGAGVTAPVDGPGEVAVSLALEQARAFAHQLGEAARYADEGDR</sequence>
<keyword evidence="2" id="KW-1185">Reference proteome</keyword>
<organism evidence="1 2">
    <name type="scientific">Haloglomus irregulare</name>
    <dbReference type="NCBI Taxonomy" id="2234134"/>
    <lineage>
        <taxon>Archaea</taxon>
        <taxon>Methanobacteriati</taxon>
        <taxon>Methanobacteriota</taxon>
        <taxon>Stenosarchaea group</taxon>
        <taxon>Halobacteria</taxon>
        <taxon>Halobacteriales</taxon>
        <taxon>Natronomonadaceae</taxon>
        <taxon>Haloglomus</taxon>
    </lineage>
</organism>
<dbReference type="Proteomes" id="UP000319894">
    <property type="component" value="Unassembled WGS sequence"/>
</dbReference>
<proteinExistence type="predicted"/>